<dbReference type="Pfam" id="PF00266">
    <property type="entry name" value="Aminotran_5"/>
    <property type="match status" value="1"/>
</dbReference>
<feature type="domain" description="Aminotransferase class V" evidence="7">
    <location>
        <begin position="2"/>
        <end position="368"/>
    </location>
</feature>
<dbReference type="InterPro" id="IPR020578">
    <property type="entry name" value="Aminotrans_V_PyrdxlP_BS"/>
</dbReference>
<dbReference type="PROSITE" id="PS00595">
    <property type="entry name" value="AA_TRANSFER_CLASS_5"/>
    <property type="match status" value="1"/>
</dbReference>
<name>A0A2K4ZDW3_9FIRM</name>
<evidence type="ECO:0000256" key="3">
    <source>
        <dbReference type="ARBA" id="ARBA00012239"/>
    </source>
</evidence>
<evidence type="ECO:0000256" key="5">
    <source>
        <dbReference type="ARBA" id="ARBA00050776"/>
    </source>
</evidence>
<dbReference type="PIRSF" id="PIRSF005572">
    <property type="entry name" value="NifS"/>
    <property type="match status" value="1"/>
</dbReference>
<comment type="catalytic activity">
    <reaction evidence="5">
        <text>(sulfur carrier)-H + L-cysteine = (sulfur carrier)-SH + L-alanine</text>
        <dbReference type="Rhea" id="RHEA:43892"/>
        <dbReference type="Rhea" id="RHEA-COMP:14737"/>
        <dbReference type="Rhea" id="RHEA-COMP:14739"/>
        <dbReference type="ChEBI" id="CHEBI:29917"/>
        <dbReference type="ChEBI" id="CHEBI:35235"/>
        <dbReference type="ChEBI" id="CHEBI:57972"/>
        <dbReference type="ChEBI" id="CHEBI:64428"/>
        <dbReference type="EC" id="2.8.1.7"/>
    </reaction>
</comment>
<dbReference type="AlphaFoldDB" id="A0A2K4ZDW3"/>
<dbReference type="GO" id="GO:0031071">
    <property type="term" value="F:cysteine desulfurase activity"/>
    <property type="evidence" value="ECO:0007669"/>
    <property type="project" value="UniProtKB-EC"/>
</dbReference>
<dbReference type="EMBL" id="OFSM01000006">
    <property type="protein sequence ID" value="SOY28646.1"/>
    <property type="molecule type" value="Genomic_DNA"/>
</dbReference>
<evidence type="ECO:0000256" key="4">
    <source>
        <dbReference type="ARBA" id="ARBA00022898"/>
    </source>
</evidence>
<keyword evidence="4" id="KW-0663">Pyridoxal phosphate</keyword>
<evidence type="ECO:0000256" key="2">
    <source>
        <dbReference type="ARBA" id="ARBA00010447"/>
    </source>
</evidence>
<dbReference type="InterPro" id="IPR015422">
    <property type="entry name" value="PyrdxlP-dep_Trfase_small"/>
</dbReference>
<dbReference type="InterPro" id="IPR000192">
    <property type="entry name" value="Aminotrans_V_dom"/>
</dbReference>
<reference evidence="8 9" key="1">
    <citation type="submission" date="2018-01" db="EMBL/GenBank/DDBJ databases">
        <authorList>
            <person name="Gaut B.S."/>
            <person name="Morton B.R."/>
            <person name="Clegg M.T."/>
            <person name="Duvall M.R."/>
        </authorList>
    </citation>
    <scope>NUCLEOTIDE SEQUENCE [LARGE SCALE GENOMIC DNA]</scope>
    <source>
        <strain evidence="8">GP69</strain>
    </source>
</reference>
<proteinExistence type="inferred from homology"/>
<evidence type="ECO:0000259" key="7">
    <source>
        <dbReference type="Pfam" id="PF00266"/>
    </source>
</evidence>
<protein>
    <recommendedName>
        <fullName evidence="3">cysteine desulfurase</fullName>
        <ecNumber evidence="3">2.8.1.7</ecNumber>
    </recommendedName>
</protein>
<dbReference type="RefSeq" id="WP_103238745.1">
    <property type="nucleotide sequence ID" value="NZ_JANJZD010000006.1"/>
</dbReference>
<dbReference type="Proteomes" id="UP000236311">
    <property type="component" value="Unassembled WGS sequence"/>
</dbReference>
<evidence type="ECO:0000313" key="9">
    <source>
        <dbReference type="Proteomes" id="UP000236311"/>
    </source>
</evidence>
<gene>
    <name evidence="8" type="primary">csd</name>
    <name evidence="8" type="ORF">AMURIS_01357</name>
</gene>
<dbReference type="PANTHER" id="PTHR43586:SF4">
    <property type="entry name" value="ISOPENICILLIN N EPIMERASE"/>
    <property type="match status" value="1"/>
</dbReference>
<evidence type="ECO:0000256" key="1">
    <source>
        <dbReference type="ARBA" id="ARBA00001933"/>
    </source>
</evidence>
<sequence length="379" mass="40802">MIYLNHAATTWPKPQQVLDAAARALTELPASQYRGAAYREDTQETGKLCRGNLARLFQIGEPERIFFTGGSTQALNMAILGFCSTRKRIVYTAGEHNAVLRTIYDGLREEIAAGRILPVEVGCDGGGYVDMEAMEQAIDEDTGLVIVNHSSNVTGAVQDIRQIGRWAREKGACFLADVSQSAGALPIAVEDMCIDMLAFTGHKGLYGIQGTGGLYVGKGIPLRPLLYGGTGRDSRTLVPEEPFYEVGTMNMPGIAALNAGVEYVLDMGLEKIAAHENGLMKILYEGLRENRKVVLCGEKQPEGTALSFTVPGLSPGDIGYILAGTYGIQVRTGLHCAPLIHKYLGTEKEGTVRVSVSLMTKTEEAEALVRAMEELTAGL</sequence>
<organism evidence="8 9">
    <name type="scientific">Acetatifactor muris</name>
    <dbReference type="NCBI Taxonomy" id="879566"/>
    <lineage>
        <taxon>Bacteria</taxon>
        <taxon>Bacillati</taxon>
        <taxon>Bacillota</taxon>
        <taxon>Clostridia</taxon>
        <taxon>Lachnospirales</taxon>
        <taxon>Lachnospiraceae</taxon>
        <taxon>Acetatifactor</taxon>
    </lineage>
</organism>
<dbReference type="OrthoDB" id="9804366at2"/>
<comment type="similarity">
    <text evidence="2">Belongs to the class-V pyridoxal-phosphate-dependent aminotransferase family. Csd subfamily.</text>
</comment>
<evidence type="ECO:0000256" key="6">
    <source>
        <dbReference type="RuleBase" id="RU004504"/>
    </source>
</evidence>
<dbReference type="InterPro" id="IPR015424">
    <property type="entry name" value="PyrdxlP-dep_Trfase"/>
</dbReference>
<dbReference type="InterPro" id="IPR016454">
    <property type="entry name" value="Cysteine_dSase"/>
</dbReference>
<dbReference type="Gene3D" id="3.40.640.10">
    <property type="entry name" value="Type I PLP-dependent aspartate aminotransferase-like (Major domain)"/>
    <property type="match status" value="1"/>
</dbReference>
<dbReference type="SUPFAM" id="SSF53383">
    <property type="entry name" value="PLP-dependent transferases"/>
    <property type="match status" value="1"/>
</dbReference>
<dbReference type="InterPro" id="IPR015421">
    <property type="entry name" value="PyrdxlP-dep_Trfase_major"/>
</dbReference>
<dbReference type="PANTHER" id="PTHR43586">
    <property type="entry name" value="CYSTEINE DESULFURASE"/>
    <property type="match status" value="1"/>
</dbReference>
<keyword evidence="9" id="KW-1185">Reference proteome</keyword>
<dbReference type="EC" id="2.8.1.7" evidence="3"/>
<accession>A0A2K4ZDW3</accession>
<dbReference type="Gene3D" id="3.90.1150.10">
    <property type="entry name" value="Aspartate Aminotransferase, domain 1"/>
    <property type="match status" value="1"/>
</dbReference>
<comment type="cofactor">
    <cofactor evidence="1 6">
        <name>pyridoxal 5'-phosphate</name>
        <dbReference type="ChEBI" id="CHEBI:597326"/>
    </cofactor>
</comment>
<evidence type="ECO:0000313" key="8">
    <source>
        <dbReference type="EMBL" id="SOY28646.1"/>
    </source>
</evidence>
<keyword evidence="8" id="KW-0808">Transferase</keyword>